<accession>A0A078JCK4</accession>
<dbReference type="EMBL" id="LK034755">
    <property type="protein sequence ID" value="CDY65358.1"/>
    <property type="molecule type" value="Genomic_DNA"/>
</dbReference>
<keyword evidence="2" id="KW-1185">Reference proteome</keyword>
<reference evidence="1 2" key="1">
    <citation type="journal article" date="2014" name="Science">
        <title>Plant genetics. Early allopolyploid evolution in the post-Neolithic Brassica napus oilseed genome.</title>
        <authorList>
            <person name="Chalhoub B."/>
            <person name="Denoeud F."/>
            <person name="Liu S."/>
            <person name="Parkin I.A."/>
            <person name="Tang H."/>
            <person name="Wang X."/>
            <person name="Chiquet J."/>
            <person name="Belcram H."/>
            <person name="Tong C."/>
            <person name="Samans B."/>
            <person name="Correa M."/>
            <person name="Da Silva C."/>
            <person name="Just J."/>
            <person name="Falentin C."/>
            <person name="Koh C.S."/>
            <person name="Le Clainche I."/>
            <person name="Bernard M."/>
            <person name="Bento P."/>
            <person name="Noel B."/>
            <person name="Labadie K."/>
            <person name="Alberti A."/>
            <person name="Charles M."/>
            <person name="Arnaud D."/>
            <person name="Guo H."/>
            <person name="Daviaud C."/>
            <person name="Alamery S."/>
            <person name="Jabbari K."/>
            <person name="Zhao M."/>
            <person name="Edger P.P."/>
            <person name="Chelaifa H."/>
            <person name="Tack D."/>
            <person name="Lassalle G."/>
            <person name="Mestiri I."/>
            <person name="Schnel N."/>
            <person name="Le Paslier M.C."/>
            <person name="Fan G."/>
            <person name="Renault V."/>
            <person name="Bayer P.E."/>
            <person name="Golicz A.A."/>
            <person name="Manoli S."/>
            <person name="Lee T.H."/>
            <person name="Thi V.H."/>
            <person name="Chalabi S."/>
            <person name="Hu Q."/>
            <person name="Fan C."/>
            <person name="Tollenaere R."/>
            <person name="Lu Y."/>
            <person name="Battail C."/>
            <person name="Shen J."/>
            <person name="Sidebottom C.H."/>
            <person name="Wang X."/>
            <person name="Canaguier A."/>
            <person name="Chauveau A."/>
            <person name="Berard A."/>
            <person name="Deniot G."/>
            <person name="Guan M."/>
            <person name="Liu Z."/>
            <person name="Sun F."/>
            <person name="Lim Y.P."/>
            <person name="Lyons E."/>
            <person name="Town C.D."/>
            <person name="Bancroft I."/>
            <person name="Wang X."/>
            <person name="Meng J."/>
            <person name="Ma J."/>
            <person name="Pires J.C."/>
            <person name="King G.J."/>
            <person name="Brunel D."/>
            <person name="Delourme R."/>
            <person name="Renard M."/>
            <person name="Aury J.M."/>
            <person name="Adams K.L."/>
            <person name="Batley J."/>
            <person name="Snowdon R.J."/>
            <person name="Tost J."/>
            <person name="Edwards D."/>
            <person name="Zhou Y."/>
            <person name="Hua W."/>
            <person name="Sharpe A.G."/>
            <person name="Paterson A.H."/>
            <person name="Guan C."/>
            <person name="Wincker P."/>
        </authorList>
    </citation>
    <scope>NUCLEOTIDE SEQUENCE [LARGE SCALE GENOMIC DNA]</scope>
    <source>
        <strain evidence="2">cv. Darmor-bzh</strain>
    </source>
</reference>
<dbReference type="PaxDb" id="3708-A0A078JCK4"/>
<proteinExistence type="predicted"/>
<organism evidence="1 2">
    <name type="scientific">Brassica napus</name>
    <name type="common">Rape</name>
    <dbReference type="NCBI Taxonomy" id="3708"/>
    <lineage>
        <taxon>Eukaryota</taxon>
        <taxon>Viridiplantae</taxon>
        <taxon>Streptophyta</taxon>
        <taxon>Embryophyta</taxon>
        <taxon>Tracheophyta</taxon>
        <taxon>Spermatophyta</taxon>
        <taxon>Magnoliopsida</taxon>
        <taxon>eudicotyledons</taxon>
        <taxon>Gunneridae</taxon>
        <taxon>Pentapetalae</taxon>
        <taxon>rosids</taxon>
        <taxon>malvids</taxon>
        <taxon>Brassicales</taxon>
        <taxon>Brassicaceae</taxon>
        <taxon>Brassiceae</taxon>
        <taxon>Brassica</taxon>
    </lineage>
</organism>
<dbReference type="AlphaFoldDB" id="A0A078JCK4"/>
<gene>
    <name evidence="1" type="primary">BnaC08g46680D</name>
    <name evidence="1" type="ORF">GSBRNA2T00045686001</name>
</gene>
<evidence type="ECO:0000313" key="2">
    <source>
        <dbReference type="Proteomes" id="UP000028999"/>
    </source>
</evidence>
<name>A0A078JCK4_BRANA</name>
<protein>
    <submittedName>
        <fullName evidence="1">BnaC08g46680D protein</fullName>
    </submittedName>
</protein>
<sequence length="21" mass="2500">MDTAIDVELAKLWFVDAYRKD</sequence>
<dbReference type="Proteomes" id="UP000028999">
    <property type="component" value="Unassembled WGS sequence"/>
</dbReference>
<dbReference type="Gramene" id="CDY65358">
    <property type="protein sequence ID" value="CDY65358"/>
    <property type="gene ID" value="GSBRNA2T00045686001"/>
</dbReference>
<evidence type="ECO:0000313" key="1">
    <source>
        <dbReference type="EMBL" id="CDY65358.1"/>
    </source>
</evidence>